<accession>A0ABV2BZ26</accession>
<keyword evidence="1" id="KW-0732">Signal</keyword>
<feature type="signal peptide" evidence="1">
    <location>
        <begin position="1"/>
        <end position="21"/>
    </location>
</feature>
<name>A0ABV2BZ26_9GAMM</name>
<evidence type="ECO:0000313" key="3">
    <source>
        <dbReference type="Proteomes" id="UP001548189"/>
    </source>
</evidence>
<evidence type="ECO:0000313" key="2">
    <source>
        <dbReference type="EMBL" id="MET1257171.1"/>
    </source>
</evidence>
<reference evidence="2 3" key="1">
    <citation type="submission" date="2024-06" db="EMBL/GenBank/DDBJ databases">
        <authorList>
            <person name="Li F."/>
        </authorList>
    </citation>
    <scope>NUCLEOTIDE SEQUENCE [LARGE SCALE GENOMIC DNA]</scope>
    <source>
        <strain evidence="2 3">GXAS 311</strain>
    </source>
</reference>
<organism evidence="2 3">
    <name type="scientific">Aliikangiella maris</name>
    <dbReference type="NCBI Taxonomy" id="3162458"/>
    <lineage>
        <taxon>Bacteria</taxon>
        <taxon>Pseudomonadati</taxon>
        <taxon>Pseudomonadota</taxon>
        <taxon>Gammaproteobacteria</taxon>
        <taxon>Oceanospirillales</taxon>
        <taxon>Pleioneaceae</taxon>
        <taxon>Aliikangiella</taxon>
    </lineage>
</organism>
<dbReference type="Proteomes" id="UP001548189">
    <property type="component" value="Unassembled WGS sequence"/>
</dbReference>
<dbReference type="EMBL" id="JBEVCJ010000038">
    <property type="protein sequence ID" value="MET1257171.1"/>
    <property type="molecule type" value="Genomic_DNA"/>
</dbReference>
<comment type="caution">
    <text evidence="2">The sequence shown here is derived from an EMBL/GenBank/DDBJ whole genome shotgun (WGS) entry which is preliminary data.</text>
</comment>
<proteinExistence type="predicted"/>
<gene>
    <name evidence="2" type="ORF">ABVT43_18650</name>
</gene>
<dbReference type="RefSeq" id="WP_353897753.1">
    <property type="nucleotide sequence ID" value="NZ_JBEVCJ010000038.1"/>
</dbReference>
<evidence type="ECO:0008006" key="4">
    <source>
        <dbReference type="Google" id="ProtNLM"/>
    </source>
</evidence>
<protein>
    <recommendedName>
        <fullName evidence="4">Porin</fullName>
    </recommendedName>
</protein>
<keyword evidence="3" id="KW-1185">Reference proteome</keyword>
<evidence type="ECO:0000256" key="1">
    <source>
        <dbReference type="SAM" id="SignalP"/>
    </source>
</evidence>
<sequence>MIKILILLILYSSLFSTVALAHSNIETQKANYLIASTALSYRSDEVALENQAYLIPGALLGGEALPFNQGAGLDEGQLAMGYATADNYYVSAVVNAHEHNGSHEIELEKFWLTTRYLQTDVADFWLDIGKLSTQTTKSASWHTSQDRFADPSLISDVFWGRHFNDSGIRSELKSDYAQLGIELWNGDAWPASKNEGAYSIYIKTQPTWLGKNGELGIWGIKSEASNRSDLRYNQGHNHGTNITNIASEYTFTGNTEMIGSYIFASLTLADILFLSELEWIQSDSTGVLSINSQSAVYNNQYSGIRFLMGAQYKSHQFFIQHEELTLKNHFYGDITDNFIIGASLLNNGFEPNRTIYAWQWKITSDLNIKTEFINLQHEKNDQENKYVVVSLVWNHAFEVF</sequence>
<feature type="chain" id="PRO_5046671305" description="Porin" evidence="1">
    <location>
        <begin position="22"/>
        <end position="400"/>
    </location>
</feature>